<evidence type="ECO:0000313" key="8">
    <source>
        <dbReference type="EMBL" id="MDI1486596.1"/>
    </source>
</evidence>
<feature type="transmembrane region" description="Helical" evidence="6">
    <location>
        <begin position="142"/>
        <end position="167"/>
    </location>
</feature>
<dbReference type="SUPFAM" id="SSF103473">
    <property type="entry name" value="MFS general substrate transporter"/>
    <property type="match status" value="1"/>
</dbReference>
<dbReference type="InterPro" id="IPR011701">
    <property type="entry name" value="MFS"/>
</dbReference>
<keyword evidence="5 6" id="KW-0472">Membrane</keyword>
<evidence type="ECO:0000256" key="6">
    <source>
        <dbReference type="SAM" id="Phobius"/>
    </source>
</evidence>
<name>A0AA43QKI2_9LECA</name>
<dbReference type="PROSITE" id="PS50850">
    <property type="entry name" value="MFS"/>
    <property type="match status" value="1"/>
</dbReference>
<dbReference type="AlphaFoldDB" id="A0AA43QKI2"/>
<dbReference type="InterPro" id="IPR020846">
    <property type="entry name" value="MFS_dom"/>
</dbReference>
<feature type="domain" description="Major facilitator superfamily (MFS) profile" evidence="7">
    <location>
        <begin position="1"/>
        <end position="325"/>
    </location>
</feature>
<sequence length="355" mass="38954">MAGFFAARFVLGMTESGLFPGVVFYLSMWYRREEQHYRISLFFSAASLAGAFGGILAWGIAHMNGVGNLGGWRWIFILEGMLTVLVSVAAYFFIHNYPSTATFLTEGERQRIYDRLKASNDATRDEAFSWKNVKGALADPKVLLYGLGFHTMSLPLYTLSLFLPTIIKALGYTAAQAQLLTVPPYSVAFVMTLTVAIASEKTKIRAPFIMGTSALAVIGYIVLLTNTKPGVAYFGTILAAAGIYPSVAIVLSWPANNVSGQTKRATANALQISIGNLGAVLGTQLYRSTDGPRFFLGHSFALGYLCMNTIVVGTLWAVLRAENARRDKGERNHRLDGVAEDEWLGDDDPRWRFQT</sequence>
<accession>A0AA43QKI2</accession>
<keyword evidence="3 6" id="KW-0812">Transmembrane</keyword>
<evidence type="ECO:0000256" key="1">
    <source>
        <dbReference type="ARBA" id="ARBA00004141"/>
    </source>
</evidence>
<keyword evidence="2" id="KW-0813">Transport</keyword>
<evidence type="ECO:0000256" key="4">
    <source>
        <dbReference type="ARBA" id="ARBA00022989"/>
    </source>
</evidence>
<feature type="transmembrane region" description="Helical" evidence="6">
    <location>
        <begin position="298"/>
        <end position="319"/>
    </location>
</feature>
<dbReference type="FunFam" id="1.20.1250.20:FF:000068">
    <property type="entry name" value="MFS general substrate transporter"/>
    <property type="match status" value="1"/>
</dbReference>
<dbReference type="Proteomes" id="UP001161017">
    <property type="component" value="Unassembled WGS sequence"/>
</dbReference>
<dbReference type="GO" id="GO:0016020">
    <property type="term" value="C:membrane"/>
    <property type="evidence" value="ECO:0007669"/>
    <property type="project" value="UniProtKB-SubCell"/>
</dbReference>
<feature type="transmembrane region" description="Helical" evidence="6">
    <location>
        <begin position="72"/>
        <end position="94"/>
    </location>
</feature>
<reference evidence="8" key="1">
    <citation type="journal article" date="2023" name="Genome Biol. Evol.">
        <title>First Whole Genome Sequence and Flow Cytometry Genome Size Data for the Lichen-Forming Fungus Ramalina farinacea (Ascomycota).</title>
        <authorList>
            <person name="Llewellyn T."/>
            <person name="Mian S."/>
            <person name="Hill R."/>
            <person name="Leitch I.J."/>
            <person name="Gaya E."/>
        </authorList>
    </citation>
    <scope>NUCLEOTIDE SEQUENCE</scope>
    <source>
        <strain evidence="8">LIQ254RAFAR</strain>
    </source>
</reference>
<protein>
    <recommendedName>
        <fullName evidence="7">Major facilitator superfamily (MFS) profile domain-containing protein</fullName>
    </recommendedName>
</protein>
<organism evidence="8 9">
    <name type="scientific">Ramalina farinacea</name>
    <dbReference type="NCBI Taxonomy" id="258253"/>
    <lineage>
        <taxon>Eukaryota</taxon>
        <taxon>Fungi</taxon>
        <taxon>Dikarya</taxon>
        <taxon>Ascomycota</taxon>
        <taxon>Pezizomycotina</taxon>
        <taxon>Lecanoromycetes</taxon>
        <taxon>OSLEUM clade</taxon>
        <taxon>Lecanoromycetidae</taxon>
        <taxon>Lecanorales</taxon>
        <taxon>Lecanorineae</taxon>
        <taxon>Ramalinaceae</taxon>
        <taxon>Ramalina</taxon>
    </lineage>
</organism>
<dbReference type="Pfam" id="PF07690">
    <property type="entry name" value="MFS_1"/>
    <property type="match status" value="1"/>
</dbReference>
<evidence type="ECO:0000256" key="5">
    <source>
        <dbReference type="ARBA" id="ARBA00023136"/>
    </source>
</evidence>
<feature type="transmembrane region" description="Helical" evidence="6">
    <location>
        <begin position="179"/>
        <end position="199"/>
    </location>
</feature>
<proteinExistence type="predicted"/>
<feature type="transmembrane region" description="Helical" evidence="6">
    <location>
        <begin position="231"/>
        <end position="253"/>
    </location>
</feature>
<dbReference type="GO" id="GO:0022857">
    <property type="term" value="F:transmembrane transporter activity"/>
    <property type="evidence" value="ECO:0007669"/>
    <property type="project" value="InterPro"/>
</dbReference>
<feature type="transmembrane region" description="Helical" evidence="6">
    <location>
        <begin position="206"/>
        <end position="225"/>
    </location>
</feature>
<dbReference type="InterPro" id="IPR036259">
    <property type="entry name" value="MFS_trans_sf"/>
</dbReference>
<keyword evidence="4 6" id="KW-1133">Transmembrane helix</keyword>
<evidence type="ECO:0000259" key="7">
    <source>
        <dbReference type="PROSITE" id="PS50850"/>
    </source>
</evidence>
<dbReference type="Gene3D" id="1.20.1250.20">
    <property type="entry name" value="MFS general substrate transporter like domains"/>
    <property type="match status" value="2"/>
</dbReference>
<gene>
    <name evidence="8" type="ORF">OHK93_005828</name>
</gene>
<dbReference type="PANTHER" id="PTHR43791">
    <property type="entry name" value="PERMEASE-RELATED"/>
    <property type="match status" value="1"/>
</dbReference>
<evidence type="ECO:0000256" key="3">
    <source>
        <dbReference type="ARBA" id="ARBA00022692"/>
    </source>
</evidence>
<comment type="subcellular location">
    <subcellularLocation>
        <location evidence="1">Membrane</location>
        <topology evidence="1">Multi-pass membrane protein</topology>
    </subcellularLocation>
</comment>
<evidence type="ECO:0000256" key="2">
    <source>
        <dbReference type="ARBA" id="ARBA00022448"/>
    </source>
</evidence>
<feature type="transmembrane region" description="Helical" evidence="6">
    <location>
        <begin position="6"/>
        <end position="27"/>
    </location>
</feature>
<feature type="transmembrane region" description="Helical" evidence="6">
    <location>
        <begin position="265"/>
        <end position="286"/>
    </location>
</feature>
<keyword evidence="9" id="KW-1185">Reference proteome</keyword>
<comment type="caution">
    <text evidence="8">The sequence shown here is derived from an EMBL/GenBank/DDBJ whole genome shotgun (WGS) entry which is preliminary data.</text>
</comment>
<evidence type="ECO:0000313" key="9">
    <source>
        <dbReference type="Proteomes" id="UP001161017"/>
    </source>
</evidence>
<dbReference type="PANTHER" id="PTHR43791:SF22">
    <property type="entry name" value="TRANSPORTER, PUTATIVE (AFU_ORTHOLOGUE AFUA_6G11320)-RELATED"/>
    <property type="match status" value="1"/>
</dbReference>
<feature type="transmembrane region" description="Helical" evidence="6">
    <location>
        <begin position="39"/>
        <end position="60"/>
    </location>
</feature>
<dbReference type="EMBL" id="JAPUFD010000003">
    <property type="protein sequence ID" value="MDI1486596.1"/>
    <property type="molecule type" value="Genomic_DNA"/>
</dbReference>